<dbReference type="EMBL" id="NPDV01000019">
    <property type="protein sequence ID" value="PJZ51864.1"/>
    <property type="molecule type" value="Genomic_DNA"/>
</dbReference>
<feature type="transmembrane region" description="Helical" evidence="1">
    <location>
        <begin position="106"/>
        <end position="122"/>
    </location>
</feature>
<sequence>MKNLKITYLAILLSFVLVGVVFVLSANGNGHHAKSLSGFVLGASAFLLPVAWYVPLFFARKKLIQENLKLKDKFCSYSQSKILSVIFLDSGYTINGVFYFIYADPIHWIGMGIFLTGILILFPRDKEFESLYDSREIYP</sequence>
<evidence type="ECO:0000313" key="2">
    <source>
        <dbReference type="EMBL" id="PJZ51864.1"/>
    </source>
</evidence>
<reference evidence="4 5" key="1">
    <citation type="submission" date="2017-07" db="EMBL/GenBank/DDBJ databases">
        <title>Leptospira spp. isolated from tropical soils.</title>
        <authorList>
            <person name="Thibeaux R."/>
            <person name="Iraola G."/>
            <person name="Ferres I."/>
            <person name="Bierque E."/>
            <person name="Girault D."/>
            <person name="Soupe-Gilbert M.-E."/>
            <person name="Picardeau M."/>
            <person name="Goarant C."/>
        </authorList>
    </citation>
    <scope>NUCLEOTIDE SEQUENCE [LARGE SCALE GENOMIC DNA]</scope>
    <source>
        <strain evidence="2 5">FH2-B-C1</strain>
        <strain evidence="3 4">FH2-B-D1</strain>
    </source>
</reference>
<keyword evidence="1" id="KW-0472">Membrane</keyword>
<feature type="transmembrane region" description="Helical" evidence="1">
    <location>
        <begin position="38"/>
        <end position="59"/>
    </location>
</feature>
<evidence type="ECO:0000313" key="5">
    <source>
        <dbReference type="Proteomes" id="UP000232188"/>
    </source>
</evidence>
<dbReference type="AlphaFoldDB" id="A0A2M9YK29"/>
<keyword evidence="1" id="KW-1133">Transmembrane helix</keyword>
<feature type="transmembrane region" description="Helical" evidence="1">
    <location>
        <begin position="7"/>
        <end position="26"/>
    </location>
</feature>
<comment type="caution">
    <text evidence="2">The sequence shown here is derived from an EMBL/GenBank/DDBJ whole genome shotgun (WGS) entry which is preliminary data.</text>
</comment>
<keyword evidence="4" id="KW-1185">Reference proteome</keyword>
<accession>A0A2M9YK29</accession>
<evidence type="ECO:0000313" key="4">
    <source>
        <dbReference type="Proteomes" id="UP000232149"/>
    </source>
</evidence>
<evidence type="ECO:0000256" key="1">
    <source>
        <dbReference type="SAM" id="Phobius"/>
    </source>
</evidence>
<gene>
    <name evidence="3" type="ORF">CH376_21235</name>
    <name evidence="2" type="ORF">CH380_18350</name>
</gene>
<proteinExistence type="predicted"/>
<dbReference type="Proteomes" id="UP000232188">
    <property type="component" value="Unassembled WGS sequence"/>
</dbReference>
<keyword evidence="1" id="KW-0812">Transmembrane</keyword>
<dbReference type="RefSeq" id="WP_100787220.1">
    <property type="nucleotide sequence ID" value="NZ_NPDU01000089.1"/>
</dbReference>
<evidence type="ECO:0000313" key="3">
    <source>
        <dbReference type="EMBL" id="PJZ59921.1"/>
    </source>
</evidence>
<feature type="transmembrane region" description="Helical" evidence="1">
    <location>
        <begin position="80"/>
        <end position="100"/>
    </location>
</feature>
<protein>
    <submittedName>
        <fullName evidence="2">Uncharacterized protein</fullName>
    </submittedName>
</protein>
<organism evidence="2 5">
    <name type="scientific">Leptospira adleri</name>
    <dbReference type="NCBI Taxonomy" id="2023186"/>
    <lineage>
        <taxon>Bacteria</taxon>
        <taxon>Pseudomonadati</taxon>
        <taxon>Spirochaetota</taxon>
        <taxon>Spirochaetia</taxon>
        <taxon>Leptospirales</taxon>
        <taxon>Leptospiraceae</taxon>
        <taxon>Leptospira</taxon>
    </lineage>
</organism>
<dbReference type="EMBL" id="NPDU01000089">
    <property type="protein sequence ID" value="PJZ59921.1"/>
    <property type="molecule type" value="Genomic_DNA"/>
</dbReference>
<dbReference type="Proteomes" id="UP000232149">
    <property type="component" value="Unassembled WGS sequence"/>
</dbReference>
<name>A0A2M9YK29_9LEPT</name>